<keyword evidence="2" id="KW-1185">Reference proteome</keyword>
<evidence type="ECO:0000313" key="2">
    <source>
        <dbReference type="Proteomes" id="UP000648187"/>
    </source>
</evidence>
<proteinExistence type="predicted"/>
<reference evidence="1" key="1">
    <citation type="submission" date="2020-08" db="EMBL/GenBank/DDBJ databases">
        <title>Spodoptera exigua strain:BAW_Kor-Di-RS1 Genome sequencing and assembly.</title>
        <authorList>
            <person name="Kim J."/>
            <person name="Nam H.Y."/>
            <person name="Kwon M."/>
            <person name="Choi J.H."/>
            <person name="Cho S.R."/>
            <person name="Kim G.-H."/>
        </authorList>
    </citation>
    <scope>NUCLEOTIDE SEQUENCE</scope>
    <source>
        <strain evidence="1">BAW_Kor-Di-RS1</strain>
        <tissue evidence="1">Whole-body</tissue>
    </source>
</reference>
<dbReference type="SUPFAM" id="SSF47072">
    <property type="entry name" value="Cysteine alpha-hairpin motif"/>
    <property type="match status" value="1"/>
</dbReference>
<dbReference type="Gene3D" id="1.10.287.1130">
    <property type="entry name" value="CytochromE C oxidase copper chaperone"/>
    <property type="match status" value="1"/>
</dbReference>
<evidence type="ECO:0000313" key="1">
    <source>
        <dbReference type="EMBL" id="KAF9408870.1"/>
    </source>
</evidence>
<accession>A0A835KZU5</accession>
<dbReference type="EMBL" id="JACKWZ010000356">
    <property type="protein sequence ID" value="KAF9408870.1"/>
    <property type="molecule type" value="Genomic_DNA"/>
</dbReference>
<comment type="caution">
    <text evidence="1">The sequence shown here is derived from an EMBL/GenBank/DDBJ whole genome shotgun (WGS) entry which is preliminary data.</text>
</comment>
<gene>
    <name evidence="1" type="ORF">HW555_011585</name>
</gene>
<sequence length="119" mass="14119">NDFQEVRCDKVFEAMRQCCIKFKPINVSLVCEGYDLEPRKYAPVTDRPAKEVMDNRRRSQPLGKRSWIYRYPKTFQITFTALGLGIFFSKPIYDIFFRPREPIDLTEPATTFSVRRKVE</sequence>
<dbReference type="AlphaFoldDB" id="A0A835KZU5"/>
<dbReference type="Proteomes" id="UP000648187">
    <property type="component" value="Unassembled WGS sequence"/>
</dbReference>
<protein>
    <submittedName>
        <fullName evidence="1">Uncharacterized protein</fullName>
    </submittedName>
</protein>
<name>A0A835KZU5_SPOEX</name>
<feature type="non-terminal residue" evidence="1">
    <location>
        <position position="1"/>
    </location>
</feature>
<organism evidence="1 2">
    <name type="scientific">Spodoptera exigua</name>
    <name type="common">Beet armyworm</name>
    <name type="synonym">Noctua fulgens</name>
    <dbReference type="NCBI Taxonomy" id="7107"/>
    <lineage>
        <taxon>Eukaryota</taxon>
        <taxon>Metazoa</taxon>
        <taxon>Ecdysozoa</taxon>
        <taxon>Arthropoda</taxon>
        <taxon>Hexapoda</taxon>
        <taxon>Insecta</taxon>
        <taxon>Pterygota</taxon>
        <taxon>Neoptera</taxon>
        <taxon>Endopterygota</taxon>
        <taxon>Lepidoptera</taxon>
        <taxon>Glossata</taxon>
        <taxon>Ditrysia</taxon>
        <taxon>Noctuoidea</taxon>
        <taxon>Noctuidae</taxon>
        <taxon>Amphipyrinae</taxon>
        <taxon>Spodoptera</taxon>
    </lineage>
</organism>
<dbReference type="InterPro" id="IPR009069">
    <property type="entry name" value="Cys_alpha_HP_mot_SF"/>
</dbReference>